<gene>
    <name evidence="2" type="ORF">FN961_10380</name>
</gene>
<dbReference type="EMBL" id="VKGK01000010">
    <property type="protein sequence ID" value="TRY14496.1"/>
    <property type="molecule type" value="Genomic_DNA"/>
</dbReference>
<evidence type="ECO:0000313" key="3">
    <source>
        <dbReference type="Proteomes" id="UP000318126"/>
    </source>
</evidence>
<reference evidence="3" key="1">
    <citation type="submission" date="2019-07" db="EMBL/GenBank/DDBJ databases">
        <title>Shewanella sp. YLB-08 draft genomic sequence.</title>
        <authorList>
            <person name="Yu L."/>
        </authorList>
    </citation>
    <scope>NUCLEOTIDE SEQUENCE [LARGE SCALE GENOMIC DNA]</scope>
    <source>
        <strain evidence="3">JCM 20706</strain>
    </source>
</reference>
<proteinExistence type="predicted"/>
<protein>
    <submittedName>
        <fullName evidence="2">Uncharacterized protein</fullName>
    </submittedName>
</protein>
<comment type="caution">
    <text evidence="2">The sequence shown here is derived from an EMBL/GenBank/DDBJ whole genome shotgun (WGS) entry which is preliminary data.</text>
</comment>
<name>A0A553JPV1_SHEHA</name>
<evidence type="ECO:0000313" key="2">
    <source>
        <dbReference type="EMBL" id="TRY14496.1"/>
    </source>
</evidence>
<keyword evidence="1" id="KW-0812">Transmembrane</keyword>
<keyword evidence="1" id="KW-1133">Transmembrane helix</keyword>
<keyword evidence="3" id="KW-1185">Reference proteome</keyword>
<evidence type="ECO:0000256" key="1">
    <source>
        <dbReference type="SAM" id="Phobius"/>
    </source>
</evidence>
<dbReference type="AlphaFoldDB" id="A0A553JPV1"/>
<dbReference type="RefSeq" id="WP_144040112.1">
    <property type="nucleotide sequence ID" value="NZ_BMPL01000008.1"/>
</dbReference>
<accession>A0A553JPV1</accession>
<organism evidence="2 3">
    <name type="scientific">Shewanella hanedai</name>
    <name type="common">Alteromonas hanedai</name>
    <dbReference type="NCBI Taxonomy" id="25"/>
    <lineage>
        <taxon>Bacteria</taxon>
        <taxon>Pseudomonadati</taxon>
        <taxon>Pseudomonadota</taxon>
        <taxon>Gammaproteobacteria</taxon>
        <taxon>Alteromonadales</taxon>
        <taxon>Shewanellaceae</taxon>
        <taxon>Shewanella</taxon>
    </lineage>
</organism>
<keyword evidence="1" id="KW-0472">Membrane</keyword>
<sequence length="76" mass="8819">MLWLEKITKYMLLSVGVSGVVVIYGGFFYLMLSGRGTSAIPWYGLLSPWVCIYFGLPTHKQMSVIDWFKGRFYRNK</sequence>
<dbReference type="Proteomes" id="UP000318126">
    <property type="component" value="Unassembled WGS sequence"/>
</dbReference>
<feature type="transmembrane region" description="Helical" evidence="1">
    <location>
        <begin position="12"/>
        <end position="32"/>
    </location>
</feature>
<feature type="transmembrane region" description="Helical" evidence="1">
    <location>
        <begin position="38"/>
        <end position="56"/>
    </location>
</feature>
<dbReference type="OrthoDB" id="6266418at2"/>